<evidence type="ECO:0000313" key="3">
    <source>
        <dbReference type="Proteomes" id="UP000253961"/>
    </source>
</evidence>
<evidence type="ECO:0000313" key="2">
    <source>
        <dbReference type="EMBL" id="RDC55354.1"/>
    </source>
</evidence>
<dbReference type="InterPro" id="IPR013324">
    <property type="entry name" value="RNA_pol_sigma_r3/r4-like"/>
</dbReference>
<dbReference type="OrthoDB" id="1372701at2"/>
<reference evidence="2 3" key="1">
    <citation type="submission" date="2018-07" db="EMBL/GenBank/DDBJ databases">
        <title>Pedobacter sp. nov., isolated from soil.</title>
        <authorList>
            <person name="Zhou L.Y."/>
            <person name="Du Z.J."/>
        </authorList>
    </citation>
    <scope>NUCLEOTIDE SEQUENCE [LARGE SCALE GENOMIC DNA]</scope>
    <source>
        <strain evidence="2 3">JDX94</strain>
    </source>
</reference>
<dbReference type="SUPFAM" id="SSF47789">
    <property type="entry name" value="C-terminal domain of RNA polymerase alpha subunit"/>
    <property type="match status" value="1"/>
</dbReference>
<organism evidence="2 3">
    <name type="scientific">Pedobacter chinensis</name>
    <dbReference type="NCBI Taxonomy" id="2282421"/>
    <lineage>
        <taxon>Bacteria</taxon>
        <taxon>Pseudomonadati</taxon>
        <taxon>Bacteroidota</taxon>
        <taxon>Sphingobacteriia</taxon>
        <taxon>Sphingobacteriales</taxon>
        <taxon>Sphingobacteriaceae</taxon>
        <taxon>Pedobacter</taxon>
    </lineage>
</organism>
<dbReference type="Proteomes" id="UP000253961">
    <property type="component" value="Unassembled WGS sequence"/>
</dbReference>
<accession>A0A369PS48</accession>
<evidence type="ECO:0000259" key="1">
    <source>
        <dbReference type="Pfam" id="PF04545"/>
    </source>
</evidence>
<keyword evidence="3" id="KW-1185">Reference proteome</keyword>
<dbReference type="GO" id="GO:0006352">
    <property type="term" value="P:DNA-templated transcription initiation"/>
    <property type="evidence" value="ECO:0007669"/>
    <property type="project" value="InterPro"/>
</dbReference>
<dbReference type="EMBL" id="QPKV01000007">
    <property type="protein sequence ID" value="RDC55354.1"/>
    <property type="molecule type" value="Genomic_DNA"/>
</dbReference>
<dbReference type="InterPro" id="IPR007630">
    <property type="entry name" value="RNA_pol_sigma70_r4"/>
</dbReference>
<feature type="domain" description="RNA polymerase sigma-70 region 4" evidence="1">
    <location>
        <begin position="22"/>
        <end position="67"/>
    </location>
</feature>
<comment type="caution">
    <text evidence="2">The sequence shown here is derived from an EMBL/GenBank/DDBJ whole genome shotgun (WGS) entry which is preliminary data.</text>
</comment>
<dbReference type="SUPFAM" id="SSF88659">
    <property type="entry name" value="Sigma3 and sigma4 domains of RNA polymerase sigma factors"/>
    <property type="match status" value="1"/>
</dbReference>
<sequence>MDEAKNLIDRTNSFYIDMSKKVLTEKEYEIIYQMLVSKKPIIELANDYNLSSERIRQIYRDAYNKVKSITELFQEIDYYKQRRDKLKGECRNDFREIRMLDDAEKTEVLKKKLIDSAFPFSKRLWNMLVSLDIHIIGDLVSIPLQEYQNFRGFKRVCKSELIAFIEFENIEELFDGYQK</sequence>
<protein>
    <recommendedName>
        <fullName evidence="1">RNA polymerase sigma-70 region 4 domain-containing protein</fullName>
    </recommendedName>
</protein>
<dbReference type="RefSeq" id="WP_115404047.1">
    <property type="nucleotide sequence ID" value="NZ_QPKV01000007.1"/>
</dbReference>
<dbReference type="GO" id="GO:0003700">
    <property type="term" value="F:DNA-binding transcription factor activity"/>
    <property type="evidence" value="ECO:0007669"/>
    <property type="project" value="InterPro"/>
</dbReference>
<proteinExistence type="predicted"/>
<name>A0A369PS48_9SPHI</name>
<dbReference type="AlphaFoldDB" id="A0A369PS48"/>
<dbReference type="Pfam" id="PF04545">
    <property type="entry name" value="Sigma70_r4"/>
    <property type="match status" value="1"/>
</dbReference>
<gene>
    <name evidence="2" type="ORF">DU508_17425</name>
</gene>